<organism evidence="1 2">
    <name type="scientific">Saccharolobus solfataricus</name>
    <name type="common">Sulfolobus solfataricus</name>
    <dbReference type="NCBI Taxonomy" id="2287"/>
    <lineage>
        <taxon>Archaea</taxon>
        <taxon>Thermoproteota</taxon>
        <taxon>Thermoprotei</taxon>
        <taxon>Sulfolobales</taxon>
        <taxon>Sulfolobaceae</taxon>
        <taxon>Saccharolobus</taxon>
    </lineage>
</organism>
<dbReference type="PATRIC" id="fig|2287.9.peg.1535"/>
<protein>
    <submittedName>
        <fullName evidence="1">Uncharacterized protein</fullName>
    </submittedName>
</protein>
<proteinExistence type="predicted"/>
<reference evidence="2" key="1">
    <citation type="submission" date="2016-04" db="EMBL/GenBank/DDBJ databases">
        <authorList>
            <person name="Shah S.A."/>
            <person name="Garrett R.A."/>
        </authorList>
    </citation>
    <scope>NUCLEOTIDE SEQUENCE [LARGE SCALE GENOMIC DNA]</scope>
    <source>
        <strain evidence="2">ATCC 35091 / DSM 1616 / JCM 8930 / NBRC 15331 / P1</strain>
    </source>
</reference>
<name>A0A157T2F0_SACSO</name>
<dbReference type="Proteomes" id="UP000076770">
    <property type="component" value="Chromosome i"/>
</dbReference>
<gene>
    <name evidence="1" type="ORF">SSOP1_1497</name>
</gene>
<accession>A0A157T2F0</accession>
<dbReference type="AlphaFoldDB" id="A0A157T2F0"/>
<evidence type="ECO:0000313" key="2">
    <source>
        <dbReference type="Proteomes" id="UP000076770"/>
    </source>
</evidence>
<sequence length="48" mass="5290">MIVTNGVSVTETSWLKRGSMWYASAPDSSPKGVTVSWLMSFVRGRNDP</sequence>
<dbReference type="EMBL" id="LT549890">
    <property type="protein sequence ID" value="SAI85051.1"/>
    <property type="molecule type" value="Genomic_DNA"/>
</dbReference>
<evidence type="ECO:0000313" key="1">
    <source>
        <dbReference type="EMBL" id="SAI85051.1"/>
    </source>
</evidence>